<protein>
    <submittedName>
        <fullName evidence="2">Bacteriophage P22, Gp10, DNA-stabilising</fullName>
    </submittedName>
</protein>
<feature type="compositionally biased region" description="Basic and acidic residues" evidence="1">
    <location>
        <begin position="8"/>
        <end position="17"/>
    </location>
</feature>
<sequence>MISTPIDHSNHGEDMRADFPVVGPFDRQRTTSFNAEDTINWYVIQDRRGKKEEALAGTPGLQLEYQFAATSLPVRTMITFRNKLFAIAGNIVFRGQVQIGTIGTVSGFVDFSINNANQIFIVDGSFGYILDPVLETVTQITDPAFPAFPASCSFLEGFFIVANAQSIEFYISAPNNGLKWDFKDVAAVNTYGGNIVAVGVVNKRLFFFKETSTEVWYLSGDIDFPFRRDNNLIIPDGIISAGCVKEQDGTIFWISKDNAGVGSVLASDGVNVKRVSTDAIDILLRSFENIQDVQTYIYKDDGHMFYVASWTTADCTLVYDSTSDYWHRMEMLPKKFNPLNPLLSKIRHISSCHQFHNNQHYVGDFRTSKVYTMSLNYGDNAGEPIRRIRILRHFNSPTYNRIQIDSIQVDFQSGIGDGNVSVTDPDWLPQAYLSWSKDGGRSFGNERKAPLGRQGNYQQRTIWRLIGTHRDFVAKLAIYSDVKPIFMLGGAIDFEDLET</sequence>
<proteinExistence type="predicted"/>
<evidence type="ECO:0000313" key="2">
    <source>
        <dbReference type="EMBL" id="CAB4202098.1"/>
    </source>
</evidence>
<reference evidence="2" key="1">
    <citation type="submission" date="2020-05" db="EMBL/GenBank/DDBJ databases">
        <authorList>
            <person name="Chiriac C."/>
            <person name="Salcher M."/>
            <person name="Ghai R."/>
            <person name="Kavagutti S V."/>
        </authorList>
    </citation>
    <scope>NUCLEOTIDE SEQUENCE</scope>
</reference>
<gene>
    <name evidence="2" type="ORF">UFOVP1361_61</name>
</gene>
<dbReference type="EMBL" id="LR797308">
    <property type="protein sequence ID" value="CAB4202098.1"/>
    <property type="molecule type" value="Genomic_DNA"/>
</dbReference>
<organism evidence="2">
    <name type="scientific">uncultured Caudovirales phage</name>
    <dbReference type="NCBI Taxonomy" id="2100421"/>
    <lineage>
        <taxon>Viruses</taxon>
        <taxon>Duplodnaviria</taxon>
        <taxon>Heunggongvirae</taxon>
        <taxon>Uroviricota</taxon>
        <taxon>Caudoviricetes</taxon>
        <taxon>Peduoviridae</taxon>
        <taxon>Maltschvirus</taxon>
        <taxon>Maltschvirus maltsch</taxon>
    </lineage>
</organism>
<dbReference type="SUPFAM" id="SSF63825">
    <property type="entry name" value="YWTD domain"/>
    <property type="match status" value="1"/>
</dbReference>
<name>A0A6J5RV16_9CAUD</name>
<accession>A0A6J5RV16</accession>
<feature type="region of interest" description="Disordered" evidence="1">
    <location>
        <begin position="1"/>
        <end position="21"/>
    </location>
</feature>
<evidence type="ECO:0000256" key="1">
    <source>
        <dbReference type="SAM" id="MobiDB-lite"/>
    </source>
</evidence>